<proteinExistence type="predicted"/>
<dbReference type="AlphaFoldDB" id="A0A428KC38"/>
<dbReference type="EMBL" id="RWIT01000019">
    <property type="protein sequence ID" value="RSK43987.1"/>
    <property type="molecule type" value="Genomic_DNA"/>
</dbReference>
<gene>
    <name evidence="1" type="ORF">EI291_20535</name>
</gene>
<evidence type="ECO:0000313" key="1">
    <source>
        <dbReference type="EMBL" id="RSK43987.1"/>
    </source>
</evidence>
<protein>
    <recommendedName>
        <fullName evidence="3">Outer membrane protein beta-barrel domain-containing protein</fullName>
    </recommendedName>
</protein>
<dbReference type="Proteomes" id="UP000273500">
    <property type="component" value="Unassembled WGS sequence"/>
</dbReference>
<evidence type="ECO:0008006" key="3">
    <source>
        <dbReference type="Google" id="ProtNLM"/>
    </source>
</evidence>
<reference evidence="1 2" key="1">
    <citation type="submission" date="2018-12" db="EMBL/GenBank/DDBJ databases">
        <authorList>
            <person name="Feng G."/>
            <person name="Zhu H."/>
        </authorList>
    </citation>
    <scope>NUCLEOTIDE SEQUENCE [LARGE SCALE GENOMIC DNA]</scope>
    <source>
        <strain evidence="1 2">KCTC 12533</strain>
    </source>
</reference>
<dbReference type="RefSeq" id="WP_125424158.1">
    <property type="nucleotide sequence ID" value="NZ_RWIT01000019.1"/>
</dbReference>
<organism evidence="1 2">
    <name type="scientific">Hymenobacter rigui</name>
    <dbReference type="NCBI Taxonomy" id="334424"/>
    <lineage>
        <taxon>Bacteria</taxon>
        <taxon>Pseudomonadati</taxon>
        <taxon>Bacteroidota</taxon>
        <taxon>Cytophagia</taxon>
        <taxon>Cytophagales</taxon>
        <taxon>Hymenobacteraceae</taxon>
        <taxon>Hymenobacter</taxon>
    </lineage>
</organism>
<comment type="caution">
    <text evidence="1">The sequence shown here is derived from an EMBL/GenBank/DDBJ whole genome shotgun (WGS) entry which is preliminary data.</text>
</comment>
<accession>A0A428KC38</accession>
<keyword evidence="2" id="KW-1185">Reference proteome</keyword>
<sequence>MLAGLAIQGAQAQRVLFRADPATDSMEVNYGPNRKFYQHVFIGYAPVVGRPAGPGADLRYFASAEPFAGIRYKFRLTKGLSTGFDMRYARLAYALEQNSRKQLPTTALHHKESIVLSQVQLEPFLRLGFGRRGNVIGHYVDVSGWGGWTMATSHHTEDQPGTNGSARTVTVERGLDYVRRWSYGVGARAGAGRYALLGRYRLSDTFRGPATAAYAELPRWLIGLELGLF</sequence>
<name>A0A428KC38_9BACT</name>
<evidence type="ECO:0000313" key="2">
    <source>
        <dbReference type="Proteomes" id="UP000273500"/>
    </source>
</evidence>